<dbReference type="EMBL" id="JABBNI010000014">
    <property type="protein sequence ID" value="NMM62750.1"/>
    <property type="molecule type" value="Genomic_DNA"/>
</dbReference>
<gene>
    <name evidence="1" type="ORF">HBE96_08580</name>
</gene>
<dbReference type="Proteomes" id="UP000537131">
    <property type="component" value="Unassembled WGS sequence"/>
</dbReference>
<dbReference type="Pfam" id="PF19498">
    <property type="entry name" value="DUF6033"/>
    <property type="match status" value="1"/>
</dbReference>
<proteinExistence type="predicted"/>
<keyword evidence="2" id="KW-1185">Reference proteome</keyword>
<organism evidence="1 2">
    <name type="scientific">Clostridium muellerianum</name>
    <dbReference type="NCBI Taxonomy" id="2716538"/>
    <lineage>
        <taxon>Bacteria</taxon>
        <taxon>Bacillati</taxon>
        <taxon>Bacillota</taxon>
        <taxon>Clostridia</taxon>
        <taxon>Eubacteriales</taxon>
        <taxon>Clostridiaceae</taxon>
        <taxon>Clostridium</taxon>
    </lineage>
</organism>
<dbReference type="AlphaFoldDB" id="A0A7Y0EFZ3"/>
<accession>A0A7Y0EFZ3</accession>
<evidence type="ECO:0000313" key="1">
    <source>
        <dbReference type="EMBL" id="NMM62750.1"/>
    </source>
</evidence>
<dbReference type="InterPro" id="IPR046097">
    <property type="entry name" value="DUF6033"/>
</dbReference>
<evidence type="ECO:0000313" key="2">
    <source>
        <dbReference type="Proteomes" id="UP000537131"/>
    </source>
</evidence>
<sequence>MSIEIGSSYNRYYTQISNNSMNNSNKIVDNNTINNSAKTVSKDEYFNNLCNKYPGVNINMSDSYLFNKNGTTTFNVSPKYVEKAMKDPKAAENLNRLLNLAPSFPQYLSTHKYMPDGKEITDVSFVIDENGGVSCNCKYKEKKSKDTDELSDVEKIRRKKLKELREEKSKITKQQKAYYNNSSRIFDIADINLISTRM</sequence>
<reference evidence="1 2" key="1">
    <citation type="submission" date="2020-04" db="EMBL/GenBank/DDBJ databases">
        <authorList>
            <person name="Doyle D.A."/>
        </authorList>
    </citation>
    <scope>NUCLEOTIDE SEQUENCE [LARGE SCALE GENOMIC DNA]</scope>
    <source>
        <strain evidence="1 2">P21</strain>
    </source>
</reference>
<protein>
    <submittedName>
        <fullName evidence="1">Uncharacterized protein</fullName>
    </submittedName>
</protein>
<dbReference type="RefSeq" id="WP_169297349.1">
    <property type="nucleotide sequence ID" value="NZ_JABBNI010000014.1"/>
</dbReference>
<reference evidence="1 2" key="2">
    <citation type="submission" date="2020-06" db="EMBL/GenBank/DDBJ databases">
        <title>Complete Genome Sequence of Clostridium muelleri sp. nov. P21T, an Acid-Alcohol Producing Acetogen Isolated from Old Hay.</title>
        <authorList>
            <person name="Duncan K.E."/>
            <person name="Tanner R.S."/>
        </authorList>
    </citation>
    <scope>NUCLEOTIDE SEQUENCE [LARGE SCALE GENOMIC DNA]</scope>
    <source>
        <strain evidence="1 2">P21</strain>
    </source>
</reference>
<comment type="caution">
    <text evidence="1">The sequence shown here is derived from an EMBL/GenBank/DDBJ whole genome shotgun (WGS) entry which is preliminary data.</text>
</comment>
<name>A0A7Y0EFZ3_9CLOT</name>